<dbReference type="EMBL" id="JAWWNJ010000057">
    <property type="protein sequence ID" value="KAK7014187.1"/>
    <property type="molecule type" value="Genomic_DNA"/>
</dbReference>
<name>A0AAW0ANP2_9AGAR</name>
<evidence type="ECO:0000313" key="1">
    <source>
        <dbReference type="EMBL" id="KAK7014187.1"/>
    </source>
</evidence>
<organism evidence="1 2">
    <name type="scientific">Favolaschia claudopus</name>
    <dbReference type="NCBI Taxonomy" id="2862362"/>
    <lineage>
        <taxon>Eukaryota</taxon>
        <taxon>Fungi</taxon>
        <taxon>Dikarya</taxon>
        <taxon>Basidiomycota</taxon>
        <taxon>Agaricomycotina</taxon>
        <taxon>Agaricomycetes</taxon>
        <taxon>Agaricomycetidae</taxon>
        <taxon>Agaricales</taxon>
        <taxon>Marasmiineae</taxon>
        <taxon>Mycenaceae</taxon>
        <taxon>Favolaschia</taxon>
    </lineage>
</organism>
<accession>A0AAW0ANP2</accession>
<protein>
    <submittedName>
        <fullName evidence="1">Uncharacterized protein</fullName>
    </submittedName>
</protein>
<keyword evidence="2" id="KW-1185">Reference proteome</keyword>
<reference evidence="1 2" key="1">
    <citation type="journal article" date="2024" name="J Genomics">
        <title>Draft genome sequencing and assembly of Favolaschia claudopus CIRM-BRFM 2984 isolated from oak limbs.</title>
        <authorList>
            <person name="Navarro D."/>
            <person name="Drula E."/>
            <person name="Chaduli D."/>
            <person name="Cazenave R."/>
            <person name="Ahrendt S."/>
            <person name="Wang J."/>
            <person name="Lipzen A."/>
            <person name="Daum C."/>
            <person name="Barry K."/>
            <person name="Grigoriev I.V."/>
            <person name="Favel A."/>
            <person name="Rosso M.N."/>
            <person name="Martin F."/>
        </authorList>
    </citation>
    <scope>NUCLEOTIDE SEQUENCE [LARGE SCALE GENOMIC DNA]</scope>
    <source>
        <strain evidence="1 2">CIRM-BRFM 2984</strain>
    </source>
</reference>
<evidence type="ECO:0000313" key="2">
    <source>
        <dbReference type="Proteomes" id="UP001362999"/>
    </source>
</evidence>
<gene>
    <name evidence="1" type="ORF">R3P38DRAFT_3205764</name>
</gene>
<comment type="caution">
    <text evidence="1">The sequence shown here is derived from an EMBL/GenBank/DDBJ whole genome shotgun (WGS) entry which is preliminary data.</text>
</comment>
<dbReference type="AlphaFoldDB" id="A0AAW0ANP2"/>
<dbReference type="Proteomes" id="UP001362999">
    <property type="component" value="Unassembled WGS sequence"/>
</dbReference>
<sequence length="276" mass="30671">MSPFFTGRPGFVPPSDEHGHSFLFEGLFRVLEGTHSWIVGSVALAVASTLSDVPRPDNLNVISHYENFDAWETFMTKESGFVLEDRSWSAGPYLSTGGWRLIFRHTSMPRGSGLKSLQGSAVTITLSLQRNLGPLFFASPNTDQMIAIGASEIVTPVLKNVSEQQHIQGWRKQMHAALYFDPLYRGFFRTTSRFPGAITLQISTTGWDRACEMSCPGRWRSVHELKGFAHIKWGGMGNVGQDIDPSLSLMAKSSLSFRFGARCRNPNCSNSPLYTE</sequence>
<proteinExistence type="predicted"/>